<protein>
    <submittedName>
        <fullName evidence="1">Uncharacterized protein</fullName>
    </submittedName>
</protein>
<sequence>MYHLFFDVDLTLASHANDLQWMEAGWRDRAMANCGEPYINEACGYIHSPLFKMHHQQFFIKIKPLVFSYCKIYIVAAGYANDKDSLLEMIEYFYGQGIFSVERVYNRIDLIFYEGEKTDLIYDVIGEAQLATEQQKKRIVLIDDKVDFRFSAETFGFRTLNPTAEDYVEQLATLQKDIVALAQKP</sequence>
<dbReference type="RefSeq" id="WP_116685289.1">
    <property type="nucleotide sequence ID" value="NZ_CAWNYD010000001.1"/>
</dbReference>
<evidence type="ECO:0000313" key="2">
    <source>
        <dbReference type="Proteomes" id="UP000244906"/>
    </source>
</evidence>
<comment type="caution">
    <text evidence="1">The sequence shown here is derived from an EMBL/GenBank/DDBJ whole genome shotgun (WGS) entry which is preliminary data.</text>
</comment>
<gene>
    <name evidence="1" type="ORF">DC094_01345</name>
</gene>
<keyword evidence="2" id="KW-1185">Reference proteome</keyword>
<evidence type="ECO:0000313" key="1">
    <source>
        <dbReference type="EMBL" id="PVZ71700.1"/>
    </source>
</evidence>
<proteinExistence type="predicted"/>
<dbReference type="EMBL" id="QDDL01000001">
    <property type="protein sequence ID" value="PVZ71700.1"/>
    <property type="molecule type" value="Genomic_DNA"/>
</dbReference>
<organism evidence="1 2">
    <name type="scientific">Pelagibaculum spongiae</name>
    <dbReference type="NCBI Taxonomy" id="2080658"/>
    <lineage>
        <taxon>Bacteria</taxon>
        <taxon>Pseudomonadati</taxon>
        <taxon>Pseudomonadota</taxon>
        <taxon>Gammaproteobacteria</taxon>
        <taxon>Oceanospirillales</taxon>
        <taxon>Pelagibaculum</taxon>
    </lineage>
</organism>
<reference evidence="1 2" key="1">
    <citation type="submission" date="2018-04" db="EMBL/GenBank/DDBJ databases">
        <title>Thalassorhabdus spongiae gen. nov., sp. nov., isolated from a marine sponge in South-West Iceland.</title>
        <authorList>
            <person name="Knobloch S."/>
            <person name="Daussin A."/>
            <person name="Johannsson R."/>
            <person name="Marteinsson V.T."/>
        </authorList>
    </citation>
    <scope>NUCLEOTIDE SEQUENCE [LARGE SCALE GENOMIC DNA]</scope>
    <source>
        <strain evidence="1 2">Hp12</strain>
    </source>
</reference>
<dbReference type="Proteomes" id="UP000244906">
    <property type="component" value="Unassembled WGS sequence"/>
</dbReference>
<name>A0A2V1H162_9GAMM</name>
<dbReference type="AlphaFoldDB" id="A0A2V1H162"/>
<accession>A0A2V1H162</accession>